<feature type="coiled-coil region" evidence="1">
    <location>
        <begin position="277"/>
        <end position="332"/>
    </location>
</feature>
<accession>A0A9P1BMS1</accession>
<dbReference type="GO" id="GO:0005856">
    <property type="term" value="C:cytoskeleton"/>
    <property type="evidence" value="ECO:0007669"/>
    <property type="project" value="TreeGrafter"/>
</dbReference>
<organism evidence="4">
    <name type="scientific">Cladocopium goreaui</name>
    <dbReference type="NCBI Taxonomy" id="2562237"/>
    <lineage>
        <taxon>Eukaryota</taxon>
        <taxon>Sar</taxon>
        <taxon>Alveolata</taxon>
        <taxon>Dinophyceae</taxon>
        <taxon>Suessiales</taxon>
        <taxon>Symbiodiniaceae</taxon>
        <taxon>Cladocopium</taxon>
    </lineage>
</organism>
<dbReference type="PANTHER" id="PTHR47357">
    <property type="entry name" value="COP1-INTERACTIVE PROTEIN 1"/>
    <property type="match status" value="1"/>
</dbReference>
<keyword evidence="3" id="KW-0732">Signal</keyword>
<dbReference type="AlphaFoldDB" id="A0A9P1BMS1"/>
<evidence type="ECO:0000256" key="1">
    <source>
        <dbReference type="SAM" id="Coils"/>
    </source>
</evidence>
<evidence type="ECO:0000256" key="2">
    <source>
        <dbReference type="SAM" id="MobiDB-lite"/>
    </source>
</evidence>
<feature type="chain" id="PRO_5043269638" evidence="3">
    <location>
        <begin position="32"/>
        <end position="681"/>
    </location>
</feature>
<sequence length="681" mass="76064">MAAMAAMGRRNRSWTKLCFAGLALRLPLGASEKAPEFMCQCDFQDNNWVHDLSAMLIHIQDLPKTLSNAEDPSTQWILQQSCEEDATMYPNSKKTFDIHEVLQLQEADATTVHNSCLPGHLAMSMVCSQHWIAKKSLMGVVKWISKMNELMTVVNVCMDQHSPVPFHLDDFTRYMERFAGGVPPPQHPAFVQSLAWPTKAVAKQTAEVATPLLECLPLKDPTCFPRNTKNPFESCAECCDLKHGPLGQERCWQDGFDFQRCCNAPAASAGGSDSDESAALKKSLDEELKKKAELEKLLNLQKESLKTCEDDKERKMKELQSQTELVKGLQEASKSGAADGAEIATLRAEKEELQKAAAEVPVLKKSLAEVEGKLKTSEAKVQEAEQLGKTNEANLAAAKASAESAAKTTDELQKLRAEMEKKEAESQKKDAEMKKKDAELQAKNAEIEKQKATMKKKEEEFEKKESAMVKLEATVAAREKEASAAQKKEADLQKRLDEAKKQKEAEIQQLQAQLKEAQGKQGKPEVELQKTKEELKKSQQKAQQDAQEVQKLRAELDQLKGAKSKEQSAEIEKMKGDIMKANEKSKKDVAELQRLQDDLQSQKKQFEASQKKLQDAEKAAAEQQKKFTELEVQRKELDAELRRVSEEAKAKQLQKEVCQAMAATPKDLQKELKDLLGVGPS</sequence>
<dbReference type="PANTHER" id="PTHR47357:SF1">
    <property type="entry name" value="SPINDLE POLE BODY COMPONENT 110"/>
    <property type="match status" value="1"/>
</dbReference>
<evidence type="ECO:0000313" key="4">
    <source>
        <dbReference type="EMBL" id="CAI3975720.1"/>
    </source>
</evidence>
<name>A0A9P1BMS1_9DINO</name>
<protein>
    <submittedName>
        <fullName evidence="4">Uncharacterized protein</fullName>
    </submittedName>
</protein>
<evidence type="ECO:0000256" key="3">
    <source>
        <dbReference type="SAM" id="SignalP"/>
    </source>
</evidence>
<proteinExistence type="predicted"/>
<dbReference type="EMBL" id="CAMXCT030000221">
    <property type="protein sequence ID" value="CAL4763032.1"/>
    <property type="molecule type" value="Genomic_DNA"/>
</dbReference>
<feature type="compositionally biased region" description="Low complexity" evidence="2">
    <location>
        <begin position="398"/>
        <end position="407"/>
    </location>
</feature>
<dbReference type="OrthoDB" id="431581at2759"/>
<reference evidence="4" key="1">
    <citation type="submission" date="2022-10" db="EMBL/GenBank/DDBJ databases">
        <authorList>
            <person name="Chen Y."/>
            <person name="Dougan E. K."/>
            <person name="Chan C."/>
            <person name="Rhodes N."/>
            <person name="Thang M."/>
        </authorList>
    </citation>
    <scope>NUCLEOTIDE SEQUENCE</scope>
</reference>
<keyword evidence="1" id="KW-0175">Coiled coil</keyword>
<evidence type="ECO:0000313" key="6">
    <source>
        <dbReference type="Proteomes" id="UP001152797"/>
    </source>
</evidence>
<feature type="compositionally biased region" description="Basic and acidic residues" evidence="2">
    <location>
        <begin position="477"/>
        <end position="506"/>
    </location>
</feature>
<dbReference type="EMBL" id="CAMXCT010000221">
    <property type="protein sequence ID" value="CAI3975720.1"/>
    <property type="molecule type" value="Genomic_DNA"/>
</dbReference>
<feature type="region of interest" description="Disordered" evidence="2">
    <location>
        <begin position="398"/>
        <end position="549"/>
    </location>
</feature>
<gene>
    <name evidence="4" type="ORF">C1SCF055_LOCUS4006</name>
</gene>
<dbReference type="Proteomes" id="UP001152797">
    <property type="component" value="Unassembled WGS sequence"/>
</dbReference>
<feature type="compositionally biased region" description="Basic and acidic residues" evidence="2">
    <location>
        <begin position="408"/>
        <end position="467"/>
    </location>
</feature>
<dbReference type="GO" id="GO:0005200">
    <property type="term" value="F:structural constituent of cytoskeleton"/>
    <property type="evidence" value="ECO:0007669"/>
    <property type="project" value="TreeGrafter"/>
</dbReference>
<reference evidence="5" key="2">
    <citation type="submission" date="2024-04" db="EMBL/GenBank/DDBJ databases">
        <authorList>
            <person name="Chen Y."/>
            <person name="Shah S."/>
            <person name="Dougan E. K."/>
            <person name="Thang M."/>
            <person name="Chan C."/>
        </authorList>
    </citation>
    <scope>NUCLEOTIDE SEQUENCE [LARGE SCALE GENOMIC DNA]</scope>
</reference>
<feature type="compositionally biased region" description="Basic and acidic residues" evidence="2">
    <location>
        <begin position="522"/>
        <end position="537"/>
    </location>
</feature>
<feature type="signal peptide" evidence="3">
    <location>
        <begin position="1"/>
        <end position="31"/>
    </location>
</feature>
<keyword evidence="6" id="KW-1185">Reference proteome</keyword>
<comment type="caution">
    <text evidence="4">The sequence shown here is derived from an EMBL/GenBank/DDBJ whole genome shotgun (WGS) entry which is preliminary data.</text>
</comment>
<feature type="region of interest" description="Disordered" evidence="2">
    <location>
        <begin position="594"/>
        <end position="618"/>
    </location>
</feature>
<evidence type="ECO:0000313" key="5">
    <source>
        <dbReference type="EMBL" id="CAL1129095.1"/>
    </source>
</evidence>
<dbReference type="EMBL" id="CAMXCT020000221">
    <property type="protein sequence ID" value="CAL1129095.1"/>
    <property type="molecule type" value="Genomic_DNA"/>
</dbReference>